<comment type="caution">
    <text evidence="3">The sequence shown here is derived from an EMBL/GenBank/DDBJ whole genome shotgun (WGS) entry which is preliminary data.</text>
</comment>
<dbReference type="InterPro" id="IPR002818">
    <property type="entry name" value="DJ-1/PfpI"/>
</dbReference>
<proteinExistence type="predicted"/>
<name>A0A2M7D7B3_9BACT</name>
<dbReference type="Gene3D" id="3.40.50.880">
    <property type="match status" value="1"/>
</dbReference>
<keyword evidence="1" id="KW-0812">Transmembrane</keyword>
<dbReference type="AlphaFoldDB" id="A0A2M7D7B3"/>
<dbReference type="GO" id="GO:0005737">
    <property type="term" value="C:cytoplasm"/>
    <property type="evidence" value="ECO:0007669"/>
    <property type="project" value="TreeGrafter"/>
</dbReference>
<dbReference type="InterPro" id="IPR029062">
    <property type="entry name" value="Class_I_gatase-like"/>
</dbReference>
<organism evidence="3 4">
    <name type="scientific">Candidatus Nealsonbacteria bacterium CG02_land_8_20_14_3_00_40_11</name>
    <dbReference type="NCBI Taxonomy" id="1974700"/>
    <lineage>
        <taxon>Bacteria</taxon>
        <taxon>Candidatus Nealsoniibacteriota</taxon>
    </lineage>
</organism>
<evidence type="ECO:0000259" key="2">
    <source>
        <dbReference type="Pfam" id="PF01965"/>
    </source>
</evidence>
<keyword evidence="1" id="KW-1133">Transmembrane helix</keyword>
<dbReference type="Pfam" id="PF01965">
    <property type="entry name" value="DJ-1_PfpI"/>
    <property type="match status" value="1"/>
</dbReference>
<dbReference type="Proteomes" id="UP000230304">
    <property type="component" value="Unassembled WGS sequence"/>
</dbReference>
<evidence type="ECO:0000313" key="4">
    <source>
        <dbReference type="Proteomes" id="UP000230304"/>
    </source>
</evidence>
<gene>
    <name evidence="3" type="ORF">COS26_02950</name>
</gene>
<accession>A0A2M7D7B3</accession>
<dbReference type="EMBL" id="PEUA01000063">
    <property type="protein sequence ID" value="PIV41945.1"/>
    <property type="molecule type" value="Genomic_DNA"/>
</dbReference>
<dbReference type="CDD" id="cd03135">
    <property type="entry name" value="GATase1_DJ-1"/>
    <property type="match status" value="1"/>
</dbReference>
<reference evidence="4" key="1">
    <citation type="submission" date="2017-09" db="EMBL/GenBank/DDBJ databases">
        <title>Depth-based differentiation of microbial function through sediment-hosted aquifers and enrichment of novel symbionts in the deep terrestrial subsurface.</title>
        <authorList>
            <person name="Probst A.J."/>
            <person name="Ladd B."/>
            <person name="Jarett J.K."/>
            <person name="Geller-Mcgrath D.E."/>
            <person name="Sieber C.M.K."/>
            <person name="Emerson J.B."/>
            <person name="Anantharaman K."/>
            <person name="Thomas B.C."/>
            <person name="Malmstrom R."/>
            <person name="Stieglmeier M."/>
            <person name="Klingl A."/>
            <person name="Woyke T."/>
            <person name="Ryan C.M."/>
            <person name="Banfield J.F."/>
        </authorList>
    </citation>
    <scope>NUCLEOTIDE SEQUENCE [LARGE SCALE GENOMIC DNA]</scope>
</reference>
<dbReference type="PANTHER" id="PTHR48094">
    <property type="entry name" value="PROTEIN/NUCLEIC ACID DEGLYCASE DJ-1-RELATED"/>
    <property type="match status" value="1"/>
</dbReference>
<dbReference type="InterPro" id="IPR050325">
    <property type="entry name" value="Prot/Nucl_acid_deglycase"/>
</dbReference>
<sequence length="272" mass="28872">MAKRTSSSSSPSPRCCGARYMKKPLIIIGIIVIVTLVGYLGYRTFLNYQNLIKEKGNPLQEEGINDSSAADTATDTDFTVSASTSGSSVLSVETALKGKSVVMVIAFKNFRDEEYFVPRQILYVAGADVKTASTQKGLASGAEGGQAQVDLLISEINLADFDAVVFIGGPGALEYLDNEDSYKLIKDTVSQGKLLAGICIAPTILAKAGALEGKKATVYSTPMDKSAVKILEDNGAIYEEKFVVADGRIITGSGPEAAEEFAMKVTEVLTLQ</sequence>
<dbReference type="SUPFAM" id="SSF52317">
    <property type="entry name" value="Class I glutamine amidotransferase-like"/>
    <property type="match status" value="1"/>
</dbReference>
<keyword evidence="1" id="KW-0472">Membrane</keyword>
<protein>
    <recommendedName>
        <fullName evidence="2">DJ-1/PfpI domain-containing protein</fullName>
    </recommendedName>
</protein>
<feature type="transmembrane region" description="Helical" evidence="1">
    <location>
        <begin position="24"/>
        <end position="42"/>
    </location>
</feature>
<evidence type="ECO:0000256" key="1">
    <source>
        <dbReference type="SAM" id="Phobius"/>
    </source>
</evidence>
<dbReference type="PANTHER" id="PTHR48094:SF12">
    <property type="entry name" value="PARKINSON DISEASE PROTEIN 7 HOMOLOG"/>
    <property type="match status" value="1"/>
</dbReference>
<feature type="domain" description="DJ-1/PfpI" evidence="2">
    <location>
        <begin position="100"/>
        <end position="267"/>
    </location>
</feature>
<evidence type="ECO:0000313" key="3">
    <source>
        <dbReference type="EMBL" id="PIV41945.1"/>
    </source>
</evidence>